<evidence type="ECO:0000313" key="3">
    <source>
        <dbReference type="Proteomes" id="UP001163046"/>
    </source>
</evidence>
<dbReference type="EMBL" id="MU827848">
    <property type="protein sequence ID" value="KAJ7318661.1"/>
    <property type="molecule type" value="Genomic_DNA"/>
</dbReference>
<comment type="caution">
    <text evidence="2">The sequence shown here is derived from an EMBL/GenBank/DDBJ whole genome shotgun (WGS) entry which is preliminary data.</text>
</comment>
<proteinExistence type="predicted"/>
<protein>
    <submittedName>
        <fullName evidence="2">Uncharacterized protein</fullName>
    </submittedName>
</protein>
<dbReference type="Proteomes" id="UP001163046">
    <property type="component" value="Unassembled WGS sequence"/>
</dbReference>
<gene>
    <name evidence="2" type="ORF">OS493_037449</name>
</gene>
<feature type="compositionally biased region" description="Low complexity" evidence="1">
    <location>
        <begin position="108"/>
        <end position="125"/>
    </location>
</feature>
<sequence>MSKRWVAYTLAEDQAINKFVRENPHLPPKGINLWKLAVDEVELLFSANPAKKKKSSSSTSTSASSISPTQSLLKFMPSTCTSPTISTTITTDLFTAASTLTTITTTATIHMPPRSQSKSRPQPHSLDTDTLDASTETDRLITFDKSTATDTLYTSDKCVSIHWPCFGDSSRKP</sequence>
<reference evidence="2" key="1">
    <citation type="submission" date="2023-01" db="EMBL/GenBank/DDBJ databases">
        <title>Genome assembly of the deep-sea coral Lophelia pertusa.</title>
        <authorList>
            <person name="Herrera S."/>
            <person name="Cordes E."/>
        </authorList>
    </citation>
    <scope>NUCLEOTIDE SEQUENCE</scope>
    <source>
        <strain evidence="2">USNM1676648</strain>
        <tissue evidence="2">Polyp</tissue>
    </source>
</reference>
<feature type="region of interest" description="Disordered" evidence="1">
    <location>
        <begin position="108"/>
        <end position="132"/>
    </location>
</feature>
<evidence type="ECO:0000313" key="2">
    <source>
        <dbReference type="EMBL" id="KAJ7318661.1"/>
    </source>
</evidence>
<accession>A0A9X0CC74</accession>
<dbReference type="AlphaFoldDB" id="A0A9X0CC74"/>
<name>A0A9X0CC74_9CNID</name>
<keyword evidence="3" id="KW-1185">Reference proteome</keyword>
<organism evidence="2 3">
    <name type="scientific">Desmophyllum pertusum</name>
    <dbReference type="NCBI Taxonomy" id="174260"/>
    <lineage>
        <taxon>Eukaryota</taxon>
        <taxon>Metazoa</taxon>
        <taxon>Cnidaria</taxon>
        <taxon>Anthozoa</taxon>
        <taxon>Hexacorallia</taxon>
        <taxon>Scleractinia</taxon>
        <taxon>Caryophylliina</taxon>
        <taxon>Caryophylliidae</taxon>
        <taxon>Desmophyllum</taxon>
    </lineage>
</organism>
<evidence type="ECO:0000256" key="1">
    <source>
        <dbReference type="SAM" id="MobiDB-lite"/>
    </source>
</evidence>